<dbReference type="InterPro" id="IPR004942">
    <property type="entry name" value="Roadblock/LAMTOR2_dom"/>
</dbReference>
<dbReference type="Proteomes" id="UP000799441">
    <property type="component" value="Unassembled WGS sequence"/>
</dbReference>
<dbReference type="AlphaFoldDB" id="A0A9P4URK8"/>
<feature type="compositionally biased region" description="Polar residues" evidence="2">
    <location>
        <begin position="52"/>
        <end position="72"/>
    </location>
</feature>
<dbReference type="SUPFAM" id="SSF103196">
    <property type="entry name" value="Roadblock/LC7 domain"/>
    <property type="match status" value="1"/>
</dbReference>
<feature type="region of interest" description="Disordered" evidence="2">
    <location>
        <begin position="41"/>
        <end position="87"/>
    </location>
</feature>
<evidence type="ECO:0000256" key="2">
    <source>
        <dbReference type="SAM" id="MobiDB-lite"/>
    </source>
</evidence>
<name>A0A9P4URK8_9PEZI</name>
<evidence type="ECO:0000259" key="3">
    <source>
        <dbReference type="SMART" id="SM00960"/>
    </source>
</evidence>
<feature type="domain" description="Roadblock/LAMTOR2" evidence="3">
    <location>
        <begin position="10"/>
        <end position="143"/>
    </location>
</feature>
<accession>A0A9P4URK8</accession>
<gene>
    <name evidence="4" type="ORF">K431DRAFT_284106</name>
</gene>
<reference evidence="4" key="1">
    <citation type="journal article" date="2020" name="Stud. Mycol.">
        <title>101 Dothideomycetes genomes: a test case for predicting lifestyles and emergence of pathogens.</title>
        <authorList>
            <person name="Haridas S."/>
            <person name="Albert R."/>
            <person name="Binder M."/>
            <person name="Bloem J."/>
            <person name="Labutti K."/>
            <person name="Salamov A."/>
            <person name="Andreopoulos B."/>
            <person name="Baker S."/>
            <person name="Barry K."/>
            <person name="Bills G."/>
            <person name="Bluhm B."/>
            <person name="Cannon C."/>
            <person name="Castanera R."/>
            <person name="Culley D."/>
            <person name="Daum C."/>
            <person name="Ezra D."/>
            <person name="Gonzalez J."/>
            <person name="Henrissat B."/>
            <person name="Kuo A."/>
            <person name="Liang C."/>
            <person name="Lipzen A."/>
            <person name="Lutzoni F."/>
            <person name="Magnuson J."/>
            <person name="Mondo S."/>
            <person name="Nolan M."/>
            <person name="Ohm R."/>
            <person name="Pangilinan J."/>
            <person name="Park H.-J."/>
            <person name="Ramirez L."/>
            <person name="Alfaro M."/>
            <person name="Sun H."/>
            <person name="Tritt A."/>
            <person name="Yoshinaga Y."/>
            <person name="Zwiers L.-H."/>
            <person name="Turgeon B."/>
            <person name="Goodwin S."/>
            <person name="Spatafora J."/>
            <person name="Crous P."/>
            <person name="Grigoriev I."/>
        </authorList>
    </citation>
    <scope>NUCLEOTIDE SEQUENCE</scope>
    <source>
        <strain evidence="4">CBS 116435</strain>
    </source>
</reference>
<dbReference type="SMART" id="SM00960">
    <property type="entry name" value="Robl_LC7"/>
    <property type="match status" value="1"/>
</dbReference>
<evidence type="ECO:0000313" key="4">
    <source>
        <dbReference type="EMBL" id="KAF2722160.1"/>
    </source>
</evidence>
<dbReference type="PANTHER" id="PTHR10779">
    <property type="entry name" value="DYNEIN LIGHT CHAIN ROADBLOCK"/>
    <property type="match status" value="1"/>
</dbReference>
<feature type="compositionally biased region" description="Basic and acidic residues" evidence="2">
    <location>
        <begin position="78"/>
        <end position="87"/>
    </location>
</feature>
<protein>
    <recommendedName>
        <fullName evidence="3">Roadblock/LAMTOR2 domain-containing protein</fullName>
    </recommendedName>
</protein>
<dbReference type="Gene3D" id="3.30.450.30">
    <property type="entry name" value="Dynein light chain 2a, cytoplasmic"/>
    <property type="match status" value="1"/>
</dbReference>
<evidence type="ECO:0000256" key="1">
    <source>
        <dbReference type="ARBA" id="ARBA00007191"/>
    </source>
</evidence>
<dbReference type="OrthoDB" id="9985637at2759"/>
<sequence length="148" mass="15971">MQQPSPSEETSALLARLAQRPGVQSTLILSRESGAIVRSSGLLTSEDAAPAPNTSTSNAVTENAGSPQQTKALLQPNGERKARTGTRQAEEVARIVWKFTQGCSEVIEELNGESDEVKLLRLRTKRNELVVVPDSKFLLVVVHETPPA</sequence>
<comment type="caution">
    <text evidence="4">The sequence shown here is derived from an EMBL/GenBank/DDBJ whole genome shotgun (WGS) entry which is preliminary data.</text>
</comment>
<evidence type="ECO:0000313" key="5">
    <source>
        <dbReference type="Proteomes" id="UP000799441"/>
    </source>
</evidence>
<comment type="similarity">
    <text evidence="1">Belongs to the GAMAD family.</text>
</comment>
<keyword evidence="5" id="KW-1185">Reference proteome</keyword>
<dbReference type="EMBL" id="MU003784">
    <property type="protein sequence ID" value="KAF2722160.1"/>
    <property type="molecule type" value="Genomic_DNA"/>
</dbReference>
<organism evidence="4 5">
    <name type="scientific">Polychaeton citri CBS 116435</name>
    <dbReference type="NCBI Taxonomy" id="1314669"/>
    <lineage>
        <taxon>Eukaryota</taxon>
        <taxon>Fungi</taxon>
        <taxon>Dikarya</taxon>
        <taxon>Ascomycota</taxon>
        <taxon>Pezizomycotina</taxon>
        <taxon>Dothideomycetes</taxon>
        <taxon>Dothideomycetidae</taxon>
        <taxon>Capnodiales</taxon>
        <taxon>Capnodiaceae</taxon>
        <taxon>Polychaeton</taxon>
    </lineage>
</organism>
<proteinExistence type="inferred from homology"/>